<dbReference type="Pfam" id="PF04978">
    <property type="entry name" value="MST"/>
    <property type="match status" value="1"/>
</dbReference>
<dbReference type="InterPro" id="IPR034660">
    <property type="entry name" value="DinB/YfiT-like"/>
</dbReference>
<reference evidence="1 2" key="1">
    <citation type="journal article" date="2017" name="Int. J. Syst. Evol. Microbiol.">
        <title>Bacillus mangrovi sp. nov., isolated from a sediment sample from a mangrove forest.</title>
        <authorList>
            <person name="Gupta V."/>
            <person name="Singh P.K."/>
            <person name="Korpole S."/>
            <person name="Tanuku N.R.S."/>
            <person name="Pinnaka A.K."/>
        </authorList>
    </citation>
    <scope>NUCLEOTIDE SEQUENCE [LARGE SCALE GENOMIC DNA]</scope>
    <source>
        <strain evidence="1 2">KCTC 33872</strain>
    </source>
</reference>
<dbReference type="Gene3D" id="1.20.120.450">
    <property type="entry name" value="dinb family like domain"/>
    <property type="match status" value="1"/>
</dbReference>
<evidence type="ECO:0000313" key="1">
    <source>
        <dbReference type="EMBL" id="MTH54951.1"/>
    </source>
</evidence>
<dbReference type="SUPFAM" id="SSF109854">
    <property type="entry name" value="DinB/YfiT-like putative metalloenzymes"/>
    <property type="match status" value="1"/>
</dbReference>
<sequence length="173" mass="20314">MLDYRIRNAEGFSEKIGELVSMLEHSRAVTLEEVKDLSKADLDHLVDGGSNSIGSLLLHIASIEYVHQVISFEKRDLSESELIRWKPALELGEAARNDIRHFDIHFYFNELAKVRLLKLKELNDGWLLEEDTWSNGVRYNNHYLWFHVMEDEINHRGQIRMLKRIHSGKSIRF</sequence>
<dbReference type="InterPro" id="IPR007061">
    <property type="entry name" value="MST-like"/>
</dbReference>
<organism evidence="1 2">
    <name type="scientific">Metabacillus mangrovi</name>
    <dbReference type="NCBI Taxonomy" id="1491830"/>
    <lineage>
        <taxon>Bacteria</taxon>
        <taxon>Bacillati</taxon>
        <taxon>Bacillota</taxon>
        <taxon>Bacilli</taxon>
        <taxon>Bacillales</taxon>
        <taxon>Bacillaceae</taxon>
        <taxon>Metabacillus</taxon>
    </lineage>
</organism>
<dbReference type="EMBL" id="WMIB01000020">
    <property type="protein sequence ID" value="MTH54951.1"/>
    <property type="molecule type" value="Genomic_DNA"/>
</dbReference>
<dbReference type="RefSeq" id="WP_155113454.1">
    <property type="nucleotide sequence ID" value="NZ_WMIB01000020.1"/>
</dbReference>
<comment type="caution">
    <text evidence="1">The sequence shown here is derived from an EMBL/GenBank/DDBJ whole genome shotgun (WGS) entry which is preliminary data.</text>
</comment>
<name>A0A7X2S903_9BACI</name>
<accession>A0A7X2S903</accession>
<proteinExistence type="predicted"/>
<protein>
    <submittedName>
        <fullName evidence="1">DUF664 domain-containing protein</fullName>
    </submittedName>
</protein>
<gene>
    <name evidence="1" type="ORF">GKZ89_16230</name>
</gene>
<dbReference type="OrthoDB" id="117483at2"/>
<evidence type="ECO:0000313" key="2">
    <source>
        <dbReference type="Proteomes" id="UP000434639"/>
    </source>
</evidence>
<dbReference type="AlphaFoldDB" id="A0A7X2S903"/>
<keyword evidence="2" id="KW-1185">Reference proteome</keyword>
<dbReference type="Proteomes" id="UP000434639">
    <property type="component" value="Unassembled WGS sequence"/>
</dbReference>